<evidence type="ECO:0000256" key="1">
    <source>
        <dbReference type="SAM" id="Phobius"/>
    </source>
</evidence>
<keyword evidence="1" id="KW-0812">Transmembrane</keyword>
<proteinExistence type="predicted"/>
<dbReference type="EMBL" id="UINC01073780">
    <property type="protein sequence ID" value="SVC10420.1"/>
    <property type="molecule type" value="Genomic_DNA"/>
</dbReference>
<dbReference type="AlphaFoldDB" id="A0A382JE45"/>
<feature type="transmembrane region" description="Helical" evidence="1">
    <location>
        <begin position="45"/>
        <end position="64"/>
    </location>
</feature>
<feature type="transmembrane region" description="Helical" evidence="1">
    <location>
        <begin position="104"/>
        <end position="121"/>
    </location>
</feature>
<keyword evidence="1" id="KW-0472">Membrane</keyword>
<organism evidence="2">
    <name type="scientific">marine metagenome</name>
    <dbReference type="NCBI Taxonomy" id="408172"/>
    <lineage>
        <taxon>unclassified sequences</taxon>
        <taxon>metagenomes</taxon>
        <taxon>ecological metagenomes</taxon>
    </lineage>
</organism>
<feature type="transmembrane region" description="Helical" evidence="1">
    <location>
        <begin position="6"/>
        <end position="24"/>
    </location>
</feature>
<gene>
    <name evidence="2" type="ORF">METZ01_LOCUS263274</name>
</gene>
<accession>A0A382JE45</accession>
<feature type="transmembrane region" description="Helical" evidence="1">
    <location>
        <begin position="76"/>
        <end position="92"/>
    </location>
</feature>
<evidence type="ECO:0000313" key="2">
    <source>
        <dbReference type="EMBL" id="SVC10420.1"/>
    </source>
</evidence>
<protein>
    <recommendedName>
        <fullName evidence="3">DUF3784 domain-containing protein</fullName>
    </recommendedName>
</protein>
<name>A0A382JE45_9ZZZZ</name>
<sequence>MSYTLVLTIIGIVLMSIGIIFNLNPKKVNKALNHNIHIEAENIAASLRTVIGSLAFTIGFIAFASRSLPENSANTILYASTVGFIITAITIISSKFRGFDKKICPGYSIFLLLSLLAVWIIF</sequence>
<reference evidence="2" key="1">
    <citation type="submission" date="2018-05" db="EMBL/GenBank/DDBJ databases">
        <authorList>
            <person name="Lanie J.A."/>
            <person name="Ng W.-L."/>
            <person name="Kazmierczak K.M."/>
            <person name="Andrzejewski T.M."/>
            <person name="Davidsen T.M."/>
            <person name="Wayne K.J."/>
            <person name="Tettelin H."/>
            <person name="Glass J.I."/>
            <person name="Rusch D."/>
            <person name="Podicherti R."/>
            <person name="Tsui H.-C.T."/>
            <person name="Winkler M.E."/>
        </authorList>
    </citation>
    <scope>NUCLEOTIDE SEQUENCE</scope>
</reference>
<evidence type="ECO:0008006" key="3">
    <source>
        <dbReference type="Google" id="ProtNLM"/>
    </source>
</evidence>
<keyword evidence="1" id="KW-1133">Transmembrane helix</keyword>